<organism evidence="2 3">
    <name type="scientific">Vulcanimicrobium alpinum</name>
    <dbReference type="NCBI Taxonomy" id="3016050"/>
    <lineage>
        <taxon>Bacteria</taxon>
        <taxon>Bacillati</taxon>
        <taxon>Vulcanimicrobiota</taxon>
        <taxon>Vulcanimicrobiia</taxon>
        <taxon>Vulcanimicrobiales</taxon>
        <taxon>Vulcanimicrobiaceae</taxon>
        <taxon>Vulcanimicrobium</taxon>
    </lineage>
</organism>
<dbReference type="SUPFAM" id="SSF53474">
    <property type="entry name" value="alpha/beta-Hydrolases"/>
    <property type="match status" value="1"/>
</dbReference>
<dbReference type="Proteomes" id="UP001317532">
    <property type="component" value="Chromosome"/>
</dbReference>
<sequence>MARRFAREGYLALMPDLYSNDATRKTLTVEEIDAALPLSRLDDPSAELAKLAPERRAAIERALAWRKTTMPKLSAYADDLGSAIPYLRSRADVRADAIGLIGYCMGGALVGELLARGAAVAAASIYYGRLPDPARAAAIVTPLEGHFGGADAPLTSLVPAFDAAMRAAGKPFEAFVYDGAPHAFFNDTRSSYTPAAARDAWARTLRFFADRFAGAPT</sequence>
<proteinExistence type="predicted"/>
<dbReference type="InterPro" id="IPR051049">
    <property type="entry name" value="Dienelactone_hydrolase-like"/>
</dbReference>
<evidence type="ECO:0000313" key="2">
    <source>
        <dbReference type="EMBL" id="BDE07394.1"/>
    </source>
</evidence>
<dbReference type="InterPro" id="IPR029058">
    <property type="entry name" value="AB_hydrolase_fold"/>
</dbReference>
<accession>A0AAN2CAI7</accession>
<dbReference type="Gene3D" id="3.40.50.1820">
    <property type="entry name" value="alpha/beta hydrolase"/>
    <property type="match status" value="1"/>
</dbReference>
<feature type="domain" description="Dienelactone hydrolase" evidence="1">
    <location>
        <begin position="1"/>
        <end position="210"/>
    </location>
</feature>
<keyword evidence="3" id="KW-1185">Reference proteome</keyword>
<dbReference type="AlphaFoldDB" id="A0AAN2CAI7"/>
<dbReference type="GO" id="GO:0016787">
    <property type="term" value="F:hydrolase activity"/>
    <property type="evidence" value="ECO:0007669"/>
    <property type="project" value="InterPro"/>
</dbReference>
<dbReference type="PANTHER" id="PTHR46623:SF6">
    <property type="entry name" value="ALPHA_BETA-HYDROLASES SUPERFAMILY PROTEIN"/>
    <property type="match status" value="1"/>
</dbReference>
<name>A0AAN2CAI7_UNVUL</name>
<dbReference type="PANTHER" id="PTHR46623">
    <property type="entry name" value="CARBOXYMETHYLENEBUTENOLIDASE-RELATED"/>
    <property type="match status" value="1"/>
</dbReference>
<dbReference type="EMBL" id="AP025523">
    <property type="protein sequence ID" value="BDE07394.1"/>
    <property type="molecule type" value="Genomic_DNA"/>
</dbReference>
<dbReference type="KEGG" id="vab:WPS_26700"/>
<evidence type="ECO:0000259" key="1">
    <source>
        <dbReference type="Pfam" id="PF01738"/>
    </source>
</evidence>
<protein>
    <submittedName>
        <fullName evidence="2">Carboxymethylenebutenolidase</fullName>
    </submittedName>
</protein>
<dbReference type="InterPro" id="IPR002925">
    <property type="entry name" value="Dienelactn_hydro"/>
</dbReference>
<evidence type="ECO:0000313" key="3">
    <source>
        <dbReference type="Proteomes" id="UP001317532"/>
    </source>
</evidence>
<gene>
    <name evidence="2" type="ORF">WPS_26700</name>
</gene>
<dbReference type="RefSeq" id="WP_317994988.1">
    <property type="nucleotide sequence ID" value="NZ_AP025523.1"/>
</dbReference>
<reference evidence="2 3" key="1">
    <citation type="journal article" date="2022" name="ISME Commun">
        <title>Vulcanimicrobium alpinus gen. nov. sp. nov., the first cultivated representative of the candidate phylum 'Eremiobacterota', is a metabolically versatile aerobic anoxygenic phototroph.</title>
        <authorList>
            <person name="Yabe S."/>
            <person name="Muto K."/>
            <person name="Abe K."/>
            <person name="Yokota A."/>
            <person name="Staudigel H."/>
            <person name="Tebo B.M."/>
        </authorList>
    </citation>
    <scope>NUCLEOTIDE SEQUENCE [LARGE SCALE GENOMIC DNA]</scope>
    <source>
        <strain evidence="2 3">WC8-2</strain>
    </source>
</reference>
<dbReference type="Pfam" id="PF01738">
    <property type="entry name" value="DLH"/>
    <property type="match status" value="1"/>
</dbReference>